<dbReference type="Proteomes" id="UP000738349">
    <property type="component" value="Unassembled WGS sequence"/>
</dbReference>
<evidence type="ECO:0000313" key="5">
    <source>
        <dbReference type="Proteomes" id="UP000738349"/>
    </source>
</evidence>
<comment type="caution">
    <text evidence="4">The sequence shown here is derived from an EMBL/GenBank/DDBJ whole genome shotgun (WGS) entry which is preliminary data.</text>
</comment>
<name>A0A9P9DVJ8_9HYPO</name>
<dbReference type="SUPFAM" id="SSF55298">
    <property type="entry name" value="YjgF-like"/>
    <property type="match status" value="1"/>
</dbReference>
<dbReference type="SUPFAM" id="SSF51182">
    <property type="entry name" value="RmlC-like cupins"/>
    <property type="match status" value="1"/>
</dbReference>
<protein>
    <submittedName>
        <fullName evidence="4">RmlC-like cupin domain-containing protein</fullName>
    </submittedName>
</protein>
<evidence type="ECO:0000256" key="1">
    <source>
        <dbReference type="ARBA" id="ARBA00008416"/>
    </source>
</evidence>
<dbReference type="EMBL" id="JAGMUV010000020">
    <property type="protein sequence ID" value="KAH7125834.1"/>
    <property type="molecule type" value="Genomic_DNA"/>
</dbReference>
<dbReference type="PANTHER" id="PTHR13903">
    <property type="entry name" value="PIRIN-RELATED"/>
    <property type="match status" value="1"/>
</dbReference>
<accession>A0A9P9DVJ8</accession>
<evidence type="ECO:0000313" key="4">
    <source>
        <dbReference type="EMBL" id="KAH7125834.1"/>
    </source>
</evidence>
<feature type="domain" description="Pirin N-terminal" evidence="3">
    <location>
        <begin position="96"/>
        <end position="162"/>
    </location>
</feature>
<dbReference type="Gene3D" id="3.30.1330.40">
    <property type="entry name" value="RutC-like"/>
    <property type="match status" value="1"/>
</dbReference>
<organism evidence="4 5">
    <name type="scientific">Dactylonectria macrodidyma</name>
    <dbReference type="NCBI Taxonomy" id="307937"/>
    <lineage>
        <taxon>Eukaryota</taxon>
        <taxon>Fungi</taxon>
        <taxon>Dikarya</taxon>
        <taxon>Ascomycota</taxon>
        <taxon>Pezizomycotina</taxon>
        <taxon>Sordariomycetes</taxon>
        <taxon>Hypocreomycetidae</taxon>
        <taxon>Hypocreales</taxon>
        <taxon>Nectriaceae</taxon>
        <taxon>Dactylonectria</taxon>
    </lineage>
</organism>
<reference evidence="4" key="1">
    <citation type="journal article" date="2021" name="Nat. Commun.">
        <title>Genetic determinants of endophytism in the Arabidopsis root mycobiome.</title>
        <authorList>
            <person name="Mesny F."/>
            <person name="Miyauchi S."/>
            <person name="Thiergart T."/>
            <person name="Pickel B."/>
            <person name="Atanasova L."/>
            <person name="Karlsson M."/>
            <person name="Huettel B."/>
            <person name="Barry K.W."/>
            <person name="Haridas S."/>
            <person name="Chen C."/>
            <person name="Bauer D."/>
            <person name="Andreopoulos W."/>
            <person name="Pangilinan J."/>
            <person name="LaButti K."/>
            <person name="Riley R."/>
            <person name="Lipzen A."/>
            <person name="Clum A."/>
            <person name="Drula E."/>
            <person name="Henrissat B."/>
            <person name="Kohler A."/>
            <person name="Grigoriev I.V."/>
            <person name="Martin F.M."/>
            <person name="Hacquard S."/>
        </authorList>
    </citation>
    <scope>NUCLEOTIDE SEQUENCE</scope>
    <source>
        <strain evidence="4">MPI-CAGE-AT-0147</strain>
    </source>
</reference>
<dbReference type="InterPro" id="IPR011051">
    <property type="entry name" value="RmlC_Cupin_sf"/>
</dbReference>
<dbReference type="PANTHER" id="PTHR13903:SF8">
    <property type="entry name" value="PIRIN"/>
    <property type="match status" value="1"/>
</dbReference>
<dbReference type="AlphaFoldDB" id="A0A9P9DVJ8"/>
<dbReference type="OrthoDB" id="198735at2759"/>
<keyword evidence="5" id="KW-1185">Reference proteome</keyword>
<dbReference type="Gene3D" id="2.60.120.10">
    <property type="entry name" value="Jelly Rolls"/>
    <property type="match status" value="1"/>
</dbReference>
<dbReference type="InterPro" id="IPR035959">
    <property type="entry name" value="RutC-like_sf"/>
</dbReference>
<evidence type="ECO:0000256" key="2">
    <source>
        <dbReference type="RuleBase" id="RU003457"/>
    </source>
</evidence>
<sequence length="162" mass="17101">MVYCSGSIGILPGTNVEQVQGTVKDRARQAIQNLAAVLEVSGSTAINTPSAVKARTFLKQLLQPAHGQNGAKIHQPIGSAAAASVLLNDLKSEGPIFSDHSHRSQETITYVLEGSLIHQDSNGNKGILNVSDLQAMRAGSGIMYNETLITDPVTGRSRGIQL</sequence>
<dbReference type="InterPro" id="IPR012093">
    <property type="entry name" value="Pirin"/>
</dbReference>
<dbReference type="InterPro" id="IPR003829">
    <property type="entry name" value="Pirin_N_dom"/>
</dbReference>
<dbReference type="Pfam" id="PF02678">
    <property type="entry name" value="Pirin"/>
    <property type="match status" value="1"/>
</dbReference>
<dbReference type="InterPro" id="IPR014710">
    <property type="entry name" value="RmlC-like_jellyroll"/>
</dbReference>
<proteinExistence type="inferred from homology"/>
<gene>
    <name evidence="4" type="ORF">EDB81DRAFT_889561</name>
</gene>
<comment type="similarity">
    <text evidence="1 2">Belongs to the pirin family.</text>
</comment>
<evidence type="ECO:0000259" key="3">
    <source>
        <dbReference type="Pfam" id="PF02678"/>
    </source>
</evidence>